<feature type="transmembrane region" description="Helical" evidence="1">
    <location>
        <begin position="323"/>
        <end position="342"/>
    </location>
</feature>
<evidence type="ECO:0000256" key="1">
    <source>
        <dbReference type="SAM" id="Phobius"/>
    </source>
</evidence>
<sequence length="449" mass="47678">MAEGEAGVIAPGARRAPGALAAAGFPLLLCFLLVGDLAWSLKERAMPDLFKTQLLAVSQDALLPNILFGALPALIAMVFGPLLGTWSDRTRTRIGRRIPFLLVCTPMISASIVGLAYSDAAAGLLWRWSGAGPASRQAFLVGWMCLCWTVYELFTVLANALFTALINDTVPHRILGRFFGLFRIVSLGVGVAFFYLVFNDELPALARTVLLVIAAAYMAGFMVLCAGVREPRYPPHQPAPAPGLRGLRRGTDQVDRFHGLLFLALAIGTVCVLPVNINSYAALAQFGVDRTSYGQAVAIAYSISILMALPLGWLADRIHPLRVGYAVLGLYAVCMLGAFALVDGRLSFLLWFVVHSVLAGAFLTGTAALLPALLPKAHFSALAAFSSSVTALLTVVCTVAVGGLLDWNGGDFRVIFLASGAAAACGVTCWYVLLRAYARAGCEKPGARS</sequence>
<protein>
    <submittedName>
        <fullName evidence="2">MFS transporter</fullName>
    </submittedName>
</protein>
<keyword evidence="1" id="KW-0812">Transmembrane</keyword>
<gene>
    <name evidence="2" type="ORF">LQ564_19030</name>
</gene>
<feature type="transmembrane region" description="Helical" evidence="1">
    <location>
        <begin position="138"/>
        <end position="166"/>
    </location>
</feature>
<feature type="transmembrane region" description="Helical" evidence="1">
    <location>
        <begin position="178"/>
        <end position="198"/>
    </location>
</feature>
<feature type="transmembrane region" description="Helical" evidence="1">
    <location>
        <begin position="61"/>
        <end position="86"/>
    </location>
</feature>
<comment type="caution">
    <text evidence="2">The sequence shown here is derived from an EMBL/GenBank/DDBJ whole genome shotgun (WGS) entry which is preliminary data.</text>
</comment>
<dbReference type="Pfam" id="PF13347">
    <property type="entry name" value="MFS_2"/>
    <property type="match status" value="1"/>
</dbReference>
<feature type="transmembrane region" description="Helical" evidence="1">
    <location>
        <begin position="204"/>
        <end position="228"/>
    </location>
</feature>
<feature type="transmembrane region" description="Helical" evidence="1">
    <location>
        <begin position="348"/>
        <end position="374"/>
    </location>
</feature>
<reference evidence="2" key="1">
    <citation type="submission" date="2021-11" db="EMBL/GenBank/DDBJ databases">
        <title>The complete genome of Massilia sp sp. G4R7.</title>
        <authorList>
            <person name="Liu L."/>
            <person name="Yue J."/>
            <person name="Yuan J."/>
            <person name="Yang F."/>
            <person name="Li L."/>
        </authorList>
    </citation>
    <scope>NUCLEOTIDE SEQUENCE</scope>
    <source>
        <strain evidence="2">G4R7</strain>
    </source>
</reference>
<dbReference type="Gene3D" id="1.20.1250.20">
    <property type="entry name" value="MFS general substrate transporter like domains"/>
    <property type="match status" value="1"/>
</dbReference>
<keyword evidence="1" id="KW-1133">Transmembrane helix</keyword>
<dbReference type="RefSeq" id="WP_231059686.1">
    <property type="nucleotide sequence ID" value="NZ_JAJNOC010000007.1"/>
</dbReference>
<feature type="transmembrane region" description="Helical" evidence="1">
    <location>
        <begin position="381"/>
        <end position="402"/>
    </location>
</feature>
<dbReference type="CDD" id="cd06174">
    <property type="entry name" value="MFS"/>
    <property type="match status" value="1"/>
</dbReference>
<dbReference type="SUPFAM" id="SSF103473">
    <property type="entry name" value="MFS general substrate transporter"/>
    <property type="match status" value="1"/>
</dbReference>
<dbReference type="InterPro" id="IPR036259">
    <property type="entry name" value="MFS_trans_sf"/>
</dbReference>
<feature type="transmembrane region" description="Helical" evidence="1">
    <location>
        <begin position="98"/>
        <end position="118"/>
    </location>
</feature>
<feature type="transmembrane region" description="Helical" evidence="1">
    <location>
        <begin position="257"/>
        <end position="277"/>
    </location>
</feature>
<evidence type="ECO:0000313" key="2">
    <source>
        <dbReference type="EMBL" id="MCD2518398.1"/>
    </source>
</evidence>
<keyword evidence="3" id="KW-1185">Reference proteome</keyword>
<evidence type="ECO:0000313" key="3">
    <source>
        <dbReference type="Proteomes" id="UP001179361"/>
    </source>
</evidence>
<dbReference type="EMBL" id="JAJNOC010000007">
    <property type="protein sequence ID" value="MCD2518398.1"/>
    <property type="molecule type" value="Genomic_DNA"/>
</dbReference>
<organism evidence="2 3">
    <name type="scientific">Massilia phyllostachyos</name>
    <dbReference type="NCBI Taxonomy" id="2898585"/>
    <lineage>
        <taxon>Bacteria</taxon>
        <taxon>Pseudomonadati</taxon>
        <taxon>Pseudomonadota</taxon>
        <taxon>Betaproteobacteria</taxon>
        <taxon>Burkholderiales</taxon>
        <taxon>Oxalobacteraceae</taxon>
        <taxon>Telluria group</taxon>
        <taxon>Massilia</taxon>
    </lineage>
</organism>
<dbReference type="InterPro" id="IPR052528">
    <property type="entry name" value="Sugar_transport-like"/>
</dbReference>
<feature type="transmembrane region" description="Helical" evidence="1">
    <location>
        <begin position="414"/>
        <end position="434"/>
    </location>
</feature>
<name>A0ABS8Q9G4_9BURK</name>
<dbReference type="PANTHER" id="PTHR23526">
    <property type="entry name" value="INTEGRAL MEMBRANE TRANSPORT PROTEIN-RELATED"/>
    <property type="match status" value="1"/>
</dbReference>
<keyword evidence="1" id="KW-0472">Membrane</keyword>
<accession>A0ABS8Q9G4</accession>
<dbReference type="PANTHER" id="PTHR23526:SF2">
    <property type="entry name" value="MAJOR FACILITATOR SUPERFAMILY (MFS) PROFILE DOMAIN-CONTAINING PROTEIN"/>
    <property type="match status" value="1"/>
</dbReference>
<dbReference type="Proteomes" id="UP001179361">
    <property type="component" value="Unassembled WGS sequence"/>
</dbReference>
<feature type="transmembrane region" description="Helical" evidence="1">
    <location>
        <begin position="297"/>
        <end position="316"/>
    </location>
</feature>
<feature type="transmembrane region" description="Helical" evidence="1">
    <location>
        <begin position="20"/>
        <end position="41"/>
    </location>
</feature>
<proteinExistence type="predicted"/>